<evidence type="ECO:0000256" key="2">
    <source>
        <dbReference type="ARBA" id="ARBA00022670"/>
    </source>
</evidence>
<evidence type="ECO:0000256" key="3">
    <source>
        <dbReference type="ARBA" id="ARBA00022801"/>
    </source>
</evidence>
<dbReference type="PANTHER" id="PTHR34835:SF71">
    <property type="entry name" value="UBIQUITIN-LIKE PROTEASE FAMILY PROFILE DOMAIN-CONTAINING PROTEIN"/>
    <property type="match status" value="1"/>
</dbReference>
<organism evidence="6 7">
    <name type="scientific">Miscanthus lutarioriparius</name>
    <dbReference type="NCBI Taxonomy" id="422564"/>
    <lineage>
        <taxon>Eukaryota</taxon>
        <taxon>Viridiplantae</taxon>
        <taxon>Streptophyta</taxon>
        <taxon>Embryophyta</taxon>
        <taxon>Tracheophyta</taxon>
        <taxon>Spermatophyta</taxon>
        <taxon>Magnoliopsida</taxon>
        <taxon>Liliopsida</taxon>
        <taxon>Poales</taxon>
        <taxon>Poaceae</taxon>
        <taxon>PACMAD clade</taxon>
        <taxon>Panicoideae</taxon>
        <taxon>Andropogonodae</taxon>
        <taxon>Andropogoneae</taxon>
        <taxon>Saccharinae</taxon>
        <taxon>Miscanthus</taxon>
    </lineage>
</organism>
<accession>A0A811PQG2</accession>
<dbReference type="GO" id="GO:0008234">
    <property type="term" value="F:cysteine-type peptidase activity"/>
    <property type="evidence" value="ECO:0007669"/>
    <property type="project" value="InterPro"/>
</dbReference>
<dbReference type="Proteomes" id="UP000604825">
    <property type="component" value="Unassembled WGS sequence"/>
</dbReference>
<evidence type="ECO:0000256" key="1">
    <source>
        <dbReference type="ARBA" id="ARBA00005234"/>
    </source>
</evidence>
<sequence>MRPPKLVQGRLKSFTLHTTQEDFNIDISDIIGVSQTLRPQPVHQQPPHCLGPSARPRSEEDDDDDDFMQPPTRHPPKQQKVTKYFQAPTVRCAPTIFNSFIDLLTMSQRTRINNMNFGGLLQIRTDKLVSREMLKYLYDRLDPDTMVLVLGKDRVIHITPFAVKQAFGIPDSGEELYLHTNQEACKALSAFKDFIGLQDDDDVHTKYLQEIWEADIELDSRMLDDDMCIKIFFMIASNKLLFPSSDNNIRAKDVYLARDLSRLPTMNWCKAVTDEIRDAARTWRLDRTTKVSPSITGCAIFLLIVYLDNLRCNHQINHKDIPRAKYFNQDLIKQIIAADKTKDDQGKVTFGRLPLRDINDTVYYMPHHSIPEKPANIQPVTNIQFPSILSELGGVVNVTVAKPKRKLLVQALAEFDIKSKKATTFLNRGQLMLQASHEQLVAKVRSILENQSCENNSIDHQAQPTAPSAADANDLDMHDIHNGDSVQSEHVTEVPNQSEGYVTNQHIHQEAHVPLQQNSPTKAAAPQPTDATANAESEQELDHEHSPVHTDVTIGDVVPPILDQATDQGGTGQAAQIGSPNVNVHGGTSSLDSLVDLISASVIPTAHPQTTTTDTLTSEAAVLTQTQHQLPDDILRLDHTIVDEPHLPAAHPQTTTTDTVTSEPAVLTQTQHQLPNEVLRPDSTIDDEPLLPAAVYPKPQRLTRRPSKYVSPFKGDPMRTRVPMSKALAVRKKFLPSLKSLNEVFISTGFIEFTGNEILDSFPDDQELSSKFMSYLVQCLSHDESVRMPDGGGYRVFLSHRIGEYVNMEDEEEFEEWEFHNALEILESDIAAVDTTNVKLFFLPIMEEDHYTVYCINLIHDRIDILDSSPDDHRLYHEVVGNRIIPRLNLLFQEATDGKFKSFTRFRRPILPVPLQRNATDSGFFAIKFMELWNGESFHLPILTENAAMYRDQLLYYAIYHQINTIDKLPAGLEALKPRR</sequence>
<dbReference type="Pfam" id="PF02902">
    <property type="entry name" value="Peptidase_C48"/>
    <property type="match status" value="1"/>
</dbReference>
<evidence type="ECO:0000313" key="6">
    <source>
        <dbReference type="EMBL" id="CAD6246115.1"/>
    </source>
</evidence>
<feature type="region of interest" description="Disordered" evidence="4">
    <location>
        <begin position="38"/>
        <end position="79"/>
    </location>
</feature>
<keyword evidence="3" id="KW-0378">Hydrolase</keyword>
<dbReference type="InterPro" id="IPR038765">
    <property type="entry name" value="Papain-like_cys_pep_sf"/>
</dbReference>
<dbReference type="PROSITE" id="PS50600">
    <property type="entry name" value="ULP_PROTEASE"/>
    <property type="match status" value="1"/>
</dbReference>
<keyword evidence="7" id="KW-1185">Reference proteome</keyword>
<feature type="compositionally biased region" description="Polar residues" evidence="4">
    <location>
        <begin position="484"/>
        <end position="493"/>
    </location>
</feature>
<feature type="region of interest" description="Disordered" evidence="4">
    <location>
        <begin position="458"/>
        <end position="493"/>
    </location>
</feature>
<reference evidence="6" key="1">
    <citation type="submission" date="2020-10" db="EMBL/GenBank/DDBJ databases">
        <authorList>
            <person name="Han B."/>
            <person name="Lu T."/>
            <person name="Zhao Q."/>
            <person name="Huang X."/>
            <person name="Zhao Y."/>
        </authorList>
    </citation>
    <scope>NUCLEOTIDE SEQUENCE</scope>
</reference>
<proteinExistence type="inferred from homology"/>
<dbReference type="AlphaFoldDB" id="A0A811PQG2"/>
<keyword evidence="2" id="KW-0645">Protease</keyword>
<name>A0A811PQG2_9POAL</name>
<comment type="similarity">
    <text evidence="1">Belongs to the peptidase C48 family.</text>
</comment>
<feature type="domain" description="Ubiquitin-like protease family profile" evidence="5">
    <location>
        <begin position="728"/>
        <end position="933"/>
    </location>
</feature>
<dbReference type="EMBL" id="CAJGYO010000007">
    <property type="protein sequence ID" value="CAD6246115.1"/>
    <property type="molecule type" value="Genomic_DNA"/>
</dbReference>
<dbReference type="SUPFAM" id="SSF54001">
    <property type="entry name" value="Cysteine proteinases"/>
    <property type="match status" value="1"/>
</dbReference>
<feature type="region of interest" description="Disordered" evidence="4">
    <location>
        <begin position="516"/>
        <end position="551"/>
    </location>
</feature>
<dbReference type="Gene3D" id="3.40.395.10">
    <property type="entry name" value="Adenoviral Proteinase, Chain A"/>
    <property type="match status" value="1"/>
</dbReference>
<dbReference type="InterPro" id="IPR003653">
    <property type="entry name" value="Peptidase_C48_C"/>
</dbReference>
<evidence type="ECO:0000259" key="5">
    <source>
        <dbReference type="PROSITE" id="PS50600"/>
    </source>
</evidence>
<dbReference type="GO" id="GO:0006508">
    <property type="term" value="P:proteolysis"/>
    <property type="evidence" value="ECO:0007669"/>
    <property type="project" value="UniProtKB-KW"/>
</dbReference>
<dbReference type="OrthoDB" id="653429at2759"/>
<evidence type="ECO:0000313" key="7">
    <source>
        <dbReference type="Proteomes" id="UP000604825"/>
    </source>
</evidence>
<gene>
    <name evidence="6" type="ORF">NCGR_LOCUS30387</name>
</gene>
<feature type="compositionally biased region" description="Polar residues" evidence="4">
    <location>
        <begin position="565"/>
        <end position="583"/>
    </location>
</feature>
<comment type="caution">
    <text evidence="6">The sequence shown here is derived from an EMBL/GenBank/DDBJ whole genome shotgun (WGS) entry which is preliminary data.</text>
</comment>
<feature type="region of interest" description="Disordered" evidence="4">
    <location>
        <begin position="563"/>
        <end position="583"/>
    </location>
</feature>
<evidence type="ECO:0000256" key="4">
    <source>
        <dbReference type="SAM" id="MobiDB-lite"/>
    </source>
</evidence>
<dbReference type="PANTHER" id="PTHR34835">
    <property type="entry name" value="OS07G0283600 PROTEIN-RELATED"/>
    <property type="match status" value="1"/>
</dbReference>
<protein>
    <recommendedName>
        <fullName evidence="5">Ubiquitin-like protease family profile domain-containing protein</fullName>
    </recommendedName>
</protein>